<reference evidence="1 2" key="1">
    <citation type="journal article" date="2016" name="Proc. Natl. Acad. Sci. U.S.A.">
        <title>Lipid metabolic changes in an early divergent fungus govern the establishment of a mutualistic symbiosis with endobacteria.</title>
        <authorList>
            <person name="Lastovetsky O.A."/>
            <person name="Gaspar M.L."/>
            <person name="Mondo S.J."/>
            <person name="LaButti K.M."/>
            <person name="Sandor L."/>
            <person name="Grigoriev I.V."/>
            <person name="Henry S.A."/>
            <person name="Pawlowska T.E."/>
        </authorList>
    </citation>
    <scope>NUCLEOTIDE SEQUENCE [LARGE SCALE GENOMIC DNA]</scope>
    <source>
        <strain evidence="1 2">ATCC 11559</strain>
    </source>
</reference>
<sequence length="321" mass="36860">MEITLLEQPHASPPVLRHCQQIHATASVKRAEKEMEHHVTDVELNKKSRKAAQVEPSQTIPAAYISQLSRLRPLDLGRMDKECSHCHALHWIDERQEISSLRSPSWESCCKRGSVQLQFLPDPPQTRRTCLQRWIKRLSDPWLTLPPSRPLDSSEGSEPSYAQLYIFDPCYAAERRQARNSNLDPEIVRELSAMLSQCNPFVRVYRYAHEILSNHKTDSNSDQTETNTPYIIISPSMRMRLIEGGERRIQNLPTMGEVAAVIPTKYSDRSFHDIILTLRGNNSLCQNIEFEHHSQHISQMHAAYVCTNCILSFPQGTFGRH</sequence>
<dbReference type="PANTHER" id="PTHR45786">
    <property type="entry name" value="DNA BINDING PROTEIN-LIKE"/>
    <property type="match status" value="1"/>
</dbReference>
<name>A0A1X0RUW8_RHIZD</name>
<dbReference type="AlphaFoldDB" id="A0A1X0RUW8"/>
<accession>A0A1X0RUW8</accession>
<evidence type="ECO:0000313" key="1">
    <source>
        <dbReference type="EMBL" id="ORE15835.1"/>
    </source>
</evidence>
<protein>
    <submittedName>
        <fullName evidence="1">Uncharacterized protein</fullName>
    </submittedName>
</protein>
<gene>
    <name evidence="1" type="ORF">BCV71DRAFT_273154</name>
</gene>
<proteinExistence type="predicted"/>
<dbReference type="VEuPathDB" id="FungiDB:BCV72DRAFT_253396"/>
<evidence type="ECO:0000313" key="2">
    <source>
        <dbReference type="Proteomes" id="UP000242381"/>
    </source>
</evidence>
<dbReference type="PANTHER" id="PTHR45786:SF74">
    <property type="entry name" value="ATP-DEPENDENT DNA HELICASE"/>
    <property type="match status" value="1"/>
</dbReference>
<dbReference type="Proteomes" id="UP000242381">
    <property type="component" value="Unassembled WGS sequence"/>
</dbReference>
<organism evidence="1 2">
    <name type="scientific">Rhizopus microsporus</name>
    <dbReference type="NCBI Taxonomy" id="58291"/>
    <lineage>
        <taxon>Eukaryota</taxon>
        <taxon>Fungi</taxon>
        <taxon>Fungi incertae sedis</taxon>
        <taxon>Mucoromycota</taxon>
        <taxon>Mucoromycotina</taxon>
        <taxon>Mucoromycetes</taxon>
        <taxon>Mucorales</taxon>
        <taxon>Mucorineae</taxon>
        <taxon>Rhizopodaceae</taxon>
        <taxon>Rhizopus</taxon>
    </lineage>
</organism>
<dbReference type="EMBL" id="KV921408">
    <property type="protein sequence ID" value="ORE15835.1"/>
    <property type="molecule type" value="Genomic_DNA"/>
</dbReference>